<keyword evidence="6" id="KW-0560">Oxidoreductase</keyword>
<reference evidence="12 13" key="2">
    <citation type="journal article" date="2022" name="Arch. Microbiol.">
        <title>Rhodococcus pseudokoreensis sp. nov. isolated from the rhizosphere of young M26 apple rootstocks.</title>
        <authorList>
            <person name="Kampfer P."/>
            <person name="Glaeser S.P."/>
            <person name="Blom J."/>
            <person name="Wolf J."/>
            <person name="Benning S."/>
            <person name="Schloter M."/>
            <person name="Neumann-Schaal M."/>
        </authorList>
    </citation>
    <scope>NUCLEOTIDE SEQUENCE [LARGE SCALE GENOMIC DNA]</scope>
    <source>
        <strain evidence="12 13">R79</strain>
    </source>
</reference>
<dbReference type="InterPro" id="IPR012932">
    <property type="entry name" value="VKOR"/>
</dbReference>
<keyword evidence="12" id="KW-0614">Plasmid</keyword>
<feature type="transmembrane region" description="Helical" evidence="10">
    <location>
        <begin position="128"/>
        <end position="149"/>
    </location>
</feature>
<keyword evidence="8" id="KW-1015">Disulfide bond</keyword>
<evidence type="ECO:0000256" key="8">
    <source>
        <dbReference type="ARBA" id="ARBA00023157"/>
    </source>
</evidence>
<keyword evidence="4" id="KW-0874">Quinone</keyword>
<dbReference type="SMART" id="SM00756">
    <property type="entry name" value="VKc"/>
    <property type="match status" value="1"/>
</dbReference>
<keyword evidence="13" id="KW-1185">Reference proteome</keyword>
<evidence type="ECO:0000256" key="4">
    <source>
        <dbReference type="ARBA" id="ARBA00022719"/>
    </source>
</evidence>
<sequence length="228" mass="24764">MQTNGPRPGHSSASGVTITGPVVVIRSDAQQSRPRIGEPSVVGWILTVAGALGLSASLVLTIEKFSLLADPSYQPSCSINPVISCGSIMSSPQAEAFGFPNPLLGVIGFSVALTTGIVSVAGVVLPRWYWMGLCAGLGAATVFVHWLIFQSLYRIQALCPYCMLVWVVTVVSLWYALLHLASRDLPARQRRRRWAVAGRNHTLVLTVWLLTVAALIFEAFWVYWQTLV</sequence>
<feature type="transmembrane region" description="Helical" evidence="10">
    <location>
        <begin position="155"/>
        <end position="181"/>
    </location>
</feature>
<evidence type="ECO:0000259" key="11">
    <source>
        <dbReference type="SMART" id="SM00756"/>
    </source>
</evidence>
<comment type="subcellular location">
    <subcellularLocation>
        <location evidence="1">Membrane</location>
        <topology evidence="1">Multi-pass membrane protein</topology>
    </subcellularLocation>
</comment>
<accession>A0A974ZRV9</accession>
<keyword evidence="3 10" id="KW-0812">Transmembrane</keyword>
<evidence type="ECO:0000256" key="2">
    <source>
        <dbReference type="ARBA" id="ARBA00006214"/>
    </source>
</evidence>
<name>A0A974ZRV9_9NOCA</name>
<dbReference type="InterPro" id="IPR041714">
    <property type="entry name" value="VKOR_Actinobacteria"/>
</dbReference>
<evidence type="ECO:0000256" key="10">
    <source>
        <dbReference type="SAM" id="Phobius"/>
    </source>
</evidence>
<keyword evidence="5 10" id="KW-1133">Transmembrane helix</keyword>
<reference evidence="12 13" key="1">
    <citation type="journal article" date="2021" name="Microbiol. Resour. Announc.">
        <title>Complete Genome Sequences of Two Rhodococcus sp. Strains with Large and Linear Chromosomes, Isolated from Apple Rhizosphere.</title>
        <authorList>
            <person name="Benning S."/>
            <person name="Brugnone N."/>
            <person name="Siani R."/>
            <person name="Kublik S."/>
            <person name="Schloter M."/>
            <person name="Rad V."/>
        </authorList>
    </citation>
    <scope>NUCLEOTIDE SEQUENCE [LARGE SCALE GENOMIC DNA]</scope>
    <source>
        <strain evidence="12 13">R79</strain>
    </source>
</reference>
<feature type="transmembrane region" description="Helical" evidence="10">
    <location>
        <begin position="41"/>
        <end position="62"/>
    </location>
</feature>
<organism evidence="12 13">
    <name type="scientific">Rhodococcus pseudokoreensis</name>
    <dbReference type="NCBI Taxonomy" id="2811421"/>
    <lineage>
        <taxon>Bacteria</taxon>
        <taxon>Bacillati</taxon>
        <taxon>Actinomycetota</taxon>
        <taxon>Actinomycetes</taxon>
        <taxon>Mycobacteriales</taxon>
        <taxon>Nocardiaceae</taxon>
        <taxon>Rhodococcus</taxon>
    </lineage>
</organism>
<proteinExistence type="inferred from homology"/>
<protein>
    <submittedName>
        <fullName evidence="12">Vitamin K epoxide reductase family protein</fullName>
    </submittedName>
</protein>
<evidence type="ECO:0000256" key="3">
    <source>
        <dbReference type="ARBA" id="ARBA00022692"/>
    </source>
</evidence>
<gene>
    <name evidence="12" type="ORF">JWS13_02990</name>
</gene>
<dbReference type="Gene3D" id="1.20.1440.130">
    <property type="entry name" value="VKOR domain"/>
    <property type="match status" value="1"/>
</dbReference>
<evidence type="ECO:0000313" key="13">
    <source>
        <dbReference type="Proteomes" id="UP000662986"/>
    </source>
</evidence>
<comment type="similarity">
    <text evidence="2">Belongs to the VKOR family.</text>
</comment>
<dbReference type="CDD" id="cd12922">
    <property type="entry name" value="VKOR_5"/>
    <property type="match status" value="1"/>
</dbReference>
<evidence type="ECO:0000256" key="5">
    <source>
        <dbReference type="ARBA" id="ARBA00022989"/>
    </source>
</evidence>
<dbReference type="EMBL" id="CP070615">
    <property type="protein sequence ID" value="QSE87777.1"/>
    <property type="molecule type" value="Genomic_DNA"/>
</dbReference>
<keyword evidence="7 10" id="KW-0472">Membrane</keyword>
<dbReference type="Pfam" id="PF07884">
    <property type="entry name" value="VKOR"/>
    <property type="match status" value="1"/>
</dbReference>
<feature type="transmembrane region" description="Helical" evidence="10">
    <location>
        <begin position="103"/>
        <end position="121"/>
    </location>
</feature>
<feature type="transmembrane region" description="Helical" evidence="10">
    <location>
        <begin position="202"/>
        <end position="224"/>
    </location>
</feature>
<keyword evidence="9" id="KW-0676">Redox-active center</keyword>
<evidence type="ECO:0000256" key="7">
    <source>
        <dbReference type="ARBA" id="ARBA00023136"/>
    </source>
</evidence>
<dbReference type="Proteomes" id="UP000662986">
    <property type="component" value="Plasmid unnamed4"/>
</dbReference>
<geneLocation type="plasmid" evidence="12 13">
    <name>unnamed4</name>
</geneLocation>
<dbReference type="RefSeq" id="WP_206004542.1">
    <property type="nucleotide sequence ID" value="NZ_CP070615.1"/>
</dbReference>
<evidence type="ECO:0000256" key="1">
    <source>
        <dbReference type="ARBA" id="ARBA00004141"/>
    </source>
</evidence>
<feature type="domain" description="Vitamin K epoxide reductase" evidence="11">
    <location>
        <begin position="39"/>
        <end position="180"/>
    </location>
</feature>
<dbReference type="InterPro" id="IPR038354">
    <property type="entry name" value="VKOR_sf"/>
</dbReference>
<evidence type="ECO:0000256" key="9">
    <source>
        <dbReference type="ARBA" id="ARBA00023284"/>
    </source>
</evidence>
<evidence type="ECO:0000256" key="6">
    <source>
        <dbReference type="ARBA" id="ARBA00023002"/>
    </source>
</evidence>
<evidence type="ECO:0000313" key="12">
    <source>
        <dbReference type="EMBL" id="QSE87777.1"/>
    </source>
</evidence>